<dbReference type="Proteomes" id="UP000325313">
    <property type="component" value="Unassembled WGS sequence"/>
</dbReference>
<feature type="compositionally biased region" description="Polar residues" evidence="1">
    <location>
        <begin position="220"/>
        <end position="236"/>
    </location>
</feature>
<sequence length="263" mass="28986">MCSRFLHIALVCLIVQRTLGMNFLRLTPENDSIRLDFSAIEPRHGTVISRDLEPKELYSALQKVECGPQAAKLLMNTAQQNANQETLSYIVADKTYQHTNAWTSLDRVEATYTPIDSELAEVLHQAIKNILAKAEETEEGKQKQLANEEEAEKEKRLAPGVQANPADALATGSAADELSSSAPVNQADGASSSSSAEQRQDKSRCFPSWRAKFSNRPTDRPSTSSSGIQSENQSARSTEKKWLRIVKILGDFSEVLSSLSFLS</sequence>
<keyword evidence="2" id="KW-0732">Signal</keyword>
<evidence type="ECO:0000256" key="2">
    <source>
        <dbReference type="SAM" id="SignalP"/>
    </source>
</evidence>
<organism evidence="3 4">
    <name type="scientific">Puccinia graminis f. sp. tritici</name>
    <dbReference type="NCBI Taxonomy" id="56615"/>
    <lineage>
        <taxon>Eukaryota</taxon>
        <taxon>Fungi</taxon>
        <taxon>Dikarya</taxon>
        <taxon>Basidiomycota</taxon>
        <taxon>Pucciniomycotina</taxon>
        <taxon>Pucciniomycetes</taxon>
        <taxon>Pucciniales</taxon>
        <taxon>Pucciniaceae</taxon>
        <taxon>Puccinia</taxon>
    </lineage>
</organism>
<reference evidence="3 4" key="1">
    <citation type="submission" date="2019-05" db="EMBL/GenBank/DDBJ databases">
        <title>Emergence of the Ug99 lineage of the wheat stem rust pathogen through somatic hybridization.</title>
        <authorList>
            <person name="Li F."/>
            <person name="Upadhyaya N.M."/>
            <person name="Sperschneider J."/>
            <person name="Matny O."/>
            <person name="Nguyen-Phuc H."/>
            <person name="Mago R."/>
            <person name="Raley C."/>
            <person name="Miller M.E."/>
            <person name="Silverstein K.A.T."/>
            <person name="Henningsen E."/>
            <person name="Hirsch C.D."/>
            <person name="Visser B."/>
            <person name="Pretorius Z.A."/>
            <person name="Steffenson B.J."/>
            <person name="Schwessinger B."/>
            <person name="Dodds P.N."/>
            <person name="Figueroa M."/>
        </authorList>
    </citation>
    <scope>NUCLEOTIDE SEQUENCE [LARGE SCALE GENOMIC DNA]</scope>
    <source>
        <strain evidence="3 4">Ug99</strain>
    </source>
</reference>
<dbReference type="EMBL" id="VDEP01000236">
    <property type="protein sequence ID" value="KAA1122483.1"/>
    <property type="molecule type" value="Genomic_DNA"/>
</dbReference>
<accession>A0A5B0RBN1</accession>
<feature type="signal peptide" evidence="2">
    <location>
        <begin position="1"/>
        <end position="20"/>
    </location>
</feature>
<evidence type="ECO:0000313" key="4">
    <source>
        <dbReference type="Proteomes" id="UP000325313"/>
    </source>
</evidence>
<feature type="compositionally biased region" description="Polar residues" evidence="1">
    <location>
        <begin position="178"/>
        <end position="197"/>
    </location>
</feature>
<comment type="caution">
    <text evidence="3">The sequence shown here is derived from an EMBL/GenBank/DDBJ whole genome shotgun (WGS) entry which is preliminary data.</text>
</comment>
<proteinExistence type="predicted"/>
<gene>
    <name evidence="3" type="ORF">PGTUg99_037681</name>
</gene>
<feature type="chain" id="PRO_5022710012" evidence="2">
    <location>
        <begin position="21"/>
        <end position="263"/>
    </location>
</feature>
<feature type="region of interest" description="Disordered" evidence="1">
    <location>
        <begin position="135"/>
        <end position="238"/>
    </location>
</feature>
<evidence type="ECO:0000313" key="3">
    <source>
        <dbReference type="EMBL" id="KAA1122483.1"/>
    </source>
</evidence>
<dbReference type="AlphaFoldDB" id="A0A5B0RBN1"/>
<evidence type="ECO:0000256" key="1">
    <source>
        <dbReference type="SAM" id="MobiDB-lite"/>
    </source>
</evidence>
<name>A0A5B0RBN1_PUCGR</name>
<protein>
    <submittedName>
        <fullName evidence="3">Uncharacterized protein</fullName>
    </submittedName>
</protein>